<feature type="domain" description="Thiolase C-terminal" evidence="7">
    <location>
        <begin position="278"/>
        <end position="397"/>
    </location>
</feature>
<feature type="active site" description="Acyl-thioester intermediate" evidence="4">
    <location>
        <position position="88"/>
    </location>
</feature>
<evidence type="ECO:0000259" key="6">
    <source>
        <dbReference type="Pfam" id="PF00108"/>
    </source>
</evidence>
<keyword evidence="9" id="KW-1185">Reference proteome</keyword>
<comment type="similarity">
    <text evidence="1 5">Belongs to the thiolase-like superfamily. Thiolase family.</text>
</comment>
<dbReference type="RefSeq" id="WP_043138143.1">
    <property type="nucleotide sequence ID" value="NZ_JSUQ01000003.1"/>
</dbReference>
<dbReference type="STRING" id="561184.SAMN05216376_105140"/>
<dbReference type="GO" id="GO:0003988">
    <property type="term" value="F:acetyl-CoA C-acyltransferase activity"/>
    <property type="evidence" value="ECO:0007669"/>
    <property type="project" value="UniProtKB-ARBA"/>
</dbReference>
<sequence length="399" mass="42986">MQAYIPYGAYWSTPFARWQGEFAELHAMEFAAHVTREALAQRDIPVETFDFAAYGLTVPQYRSFYGLPWFTGMIGAERLPGPTVNQACATGARLLATAAGEFAIGAASAALLVSGDRTSNSPHVYYPAPGAPGGTGQSEDIVLESFNKDPFARCAMIDTADNVARRVGIETAEQHELTLYRQGQYQEALKDEWAFQKRYMAAEFAVPDPRFRKTVKTISGDCGVYPASPEKMAALKPVREGGTVTFAAQTHPADGNAGLVMVSDPGRARDLATRGDAPLVELVAAAQAREETAHMPAAPIDAARRALDLAGLSINDMDVVKSHNPFAVNDIAFARAFGIDWRDMNNFGSSLIWGHPQGPTGLRAIIEMIEELEMRGGGHGLFQGCAAGDSAMALILKVR</sequence>
<evidence type="ECO:0000256" key="3">
    <source>
        <dbReference type="ARBA" id="ARBA00023315"/>
    </source>
</evidence>
<dbReference type="Pfam" id="PF00108">
    <property type="entry name" value="Thiolase_N"/>
    <property type="match status" value="1"/>
</dbReference>
<reference evidence="8 9" key="1">
    <citation type="submission" date="2014-10" db="EMBL/GenBank/DDBJ databases">
        <title>Genome sequence of Ponticoccus sp. strain UMTAT08 isolated from clonal culture of toxic dinoflagellate Alexandrium tamiyavanichii.</title>
        <authorList>
            <person name="Gan H.Y."/>
            <person name="Muhd D.-D."/>
            <person name="Mohd Noor M.E."/>
            <person name="Yeong Y.S."/>
            <person name="Usup G."/>
        </authorList>
    </citation>
    <scope>NUCLEOTIDE SEQUENCE [LARGE SCALE GENOMIC DNA]</scope>
    <source>
        <strain evidence="8 9">UMTAT08</strain>
    </source>
</reference>
<evidence type="ECO:0000256" key="4">
    <source>
        <dbReference type="PIRSR" id="PIRSR000429-1"/>
    </source>
</evidence>
<dbReference type="InterPro" id="IPR020617">
    <property type="entry name" value="Thiolase_C"/>
</dbReference>
<dbReference type="Pfam" id="PF02803">
    <property type="entry name" value="Thiolase_C"/>
    <property type="match status" value="1"/>
</dbReference>
<evidence type="ECO:0000313" key="9">
    <source>
        <dbReference type="Proteomes" id="UP000030960"/>
    </source>
</evidence>
<evidence type="ECO:0000256" key="5">
    <source>
        <dbReference type="RuleBase" id="RU003557"/>
    </source>
</evidence>
<dbReference type="PANTHER" id="PTHR18919:SF139">
    <property type="entry name" value="THIOLASE-LIKE PROTEIN TYPE 1 ADDITIONAL C-TERMINAL DOMAIN-CONTAINING PROTEIN"/>
    <property type="match status" value="1"/>
</dbReference>
<gene>
    <name evidence="8" type="ORF">OA50_01026</name>
</gene>
<comment type="caution">
    <text evidence="8">The sequence shown here is derived from an EMBL/GenBank/DDBJ whole genome shotgun (WGS) entry which is preliminary data.</text>
</comment>
<dbReference type="SUPFAM" id="SSF53901">
    <property type="entry name" value="Thiolase-like"/>
    <property type="match status" value="1"/>
</dbReference>
<keyword evidence="3 5" id="KW-0012">Acyltransferase</keyword>
<evidence type="ECO:0000256" key="2">
    <source>
        <dbReference type="ARBA" id="ARBA00022679"/>
    </source>
</evidence>
<organism evidence="8 9">
    <name type="scientific">Mameliella alba</name>
    <dbReference type="NCBI Taxonomy" id="561184"/>
    <lineage>
        <taxon>Bacteria</taxon>
        <taxon>Pseudomonadati</taxon>
        <taxon>Pseudomonadota</taxon>
        <taxon>Alphaproteobacteria</taxon>
        <taxon>Rhodobacterales</taxon>
        <taxon>Roseobacteraceae</taxon>
        <taxon>Mameliella</taxon>
    </lineage>
</organism>
<dbReference type="PATRIC" id="fig|1515334.3.peg.1029"/>
<accession>A0A0B3S670</accession>
<dbReference type="PIRSF" id="PIRSF000429">
    <property type="entry name" value="Ac-CoA_Ac_transf"/>
    <property type="match status" value="1"/>
</dbReference>
<dbReference type="EMBL" id="JSUQ01000003">
    <property type="protein sequence ID" value="KHQ54433.1"/>
    <property type="molecule type" value="Genomic_DNA"/>
</dbReference>
<dbReference type="CDD" id="cd00751">
    <property type="entry name" value="thiolase"/>
    <property type="match status" value="1"/>
</dbReference>
<protein>
    <submittedName>
        <fullName evidence="8">Putative beta-oxoacyl-CoA thiolase</fullName>
    </submittedName>
</protein>
<dbReference type="InterPro" id="IPR016039">
    <property type="entry name" value="Thiolase-like"/>
</dbReference>
<dbReference type="OrthoDB" id="9764638at2"/>
<proteinExistence type="inferred from homology"/>
<dbReference type="AlphaFoldDB" id="A0A0B3S670"/>
<dbReference type="PANTHER" id="PTHR18919">
    <property type="entry name" value="ACETYL-COA C-ACYLTRANSFERASE"/>
    <property type="match status" value="1"/>
</dbReference>
<dbReference type="Gene3D" id="3.40.47.10">
    <property type="match status" value="2"/>
</dbReference>
<evidence type="ECO:0000256" key="1">
    <source>
        <dbReference type="ARBA" id="ARBA00010982"/>
    </source>
</evidence>
<evidence type="ECO:0000313" key="8">
    <source>
        <dbReference type="EMBL" id="KHQ54433.1"/>
    </source>
</evidence>
<name>A0A0B3S670_9RHOB</name>
<keyword evidence="2 5" id="KW-0808">Transferase</keyword>
<feature type="active site" description="Proton acceptor" evidence="4">
    <location>
        <position position="385"/>
    </location>
</feature>
<dbReference type="Proteomes" id="UP000030960">
    <property type="component" value="Unassembled WGS sequence"/>
</dbReference>
<evidence type="ECO:0000259" key="7">
    <source>
        <dbReference type="Pfam" id="PF02803"/>
    </source>
</evidence>
<feature type="active site" description="Proton acceptor" evidence="4">
    <location>
        <position position="355"/>
    </location>
</feature>
<dbReference type="InterPro" id="IPR002155">
    <property type="entry name" value="Thiolase"/>
</dbReference>
<feature type="domain" description="Thiolase N-terminal" evidence="6">
    <location>
        <begin position="13"/>
        <end position="263"/>
    </location>
</feature>
<dbReference type="InterPro" id="IPR020616">
    <property type="entry name" value="Thiolase_N"/>
</dbReference>